<evidence type="ECO:0000313" key="3">
    <source>
        <dbReference type="Proteomes" id="UP000240883"/>
    </source>
</evidence>
<dbReference type="Gene3D" id="3.40.630.30">
    <property type="match status" value="1"/>
</dbReference>
<dbReference type="InterPro" id="IPR000182">
    <property type="entry name" value="GNAT_dom"/>
</dbReference>
<dbReference type="SUPFAM" id="SSF55729">
    <property type="entry name" value="Acyl-CoA N-acyltransferases (Nat)"/>
    <property type="match status" value="1"/>
</dbReference>
<dbReference type="PANTHER" id="PTHR43792:SF1">
    <property type="entry name" value="N-ACETYLTRANSFERASE DOMAIN-CONTAINING PROTEIN"/>
    <property type="match status" value="1"/>
</dbReference>
<sequence>METTIKTHRLELTLLTSAPQGSPEFAWLHSLRSDAKASFWTIGGPSKTLAETEKSVRGVLPQQPSNANEGAKANEQDYRIVYAVHQVPIKTDSNQTDGTKTEELERTFIGLVNLKPANFPLPSHLDAPTSPSNTLSLELAYCFLPAFWGKGYATETLTAVFDALQTAPKVFWGKYEKVWVRALVNQLNGASQKVMQKVGKLTEMGVWVWEGEEAVWVAGEWRVRDEVLIYGGWIVGGKE</sequence>
<dbReference type="InterPro" id="IPR016181">
    <property type="entry name" value="Acyl_CoA_acyltransferase"/>
</dbReference>
<proteinExistence type="predicted"/>
<protein>
    <recommendedName>
        <fullName evidence="1">N-acetyltransferase domain-containing protein</fullName>
    </recommendedName>
</protein>
<gene>
    <name evidence="2" type="ORF">BS50DRAFT_568803</name>
</gene>
<keyword evidence="3" id="KW-1185">Reference proteome</keyword>
<evidence type="ECO:0000259" key="1">
    <source>
        <dbReference type="Pfam" id="PF13302"/>
    </source>
</evidence>
<organism evidence="2 3">
    <name type="scientific">Corynespora cassiicola Philippines</name>
    <dbReference type="NCBI Taxonomy" id="1448308"/>
    <lineage>
        <taxon>Eukaryota</taxon>
        <taxon>Fungi</taxon>
        <taxon>Dikarya</taxon>
        <taxon>Ascomycota</taxon>
        <taxon>Pezizomycotina</taxon>
        <taxon>Dothideomycetes</taxon>
        <taxon>Pleosporomycetidae</taxon>
        <taxon>Pleosporales</taxon>
        <taxon>Corynesporascaceae</taxon>
        <taxon>Corynespora</taxon>
    </lineage>
</organism>
<feature type="domain" description="N-acetyltransferase" evidence="1">
    <location>
        <begin position="28"/>
        <end position="199"/>
    </location>
</feature>
<name>A0A2T2P6A5_CORCC</name>
<evidence type="ECO:0000313" key="2">
    <source>
        <dbReference type="EMBL" id="PSN73225.1"/>
    </source>
</evidence>
<dbReference type="OrthoDB" id="4072826at2759"/>
<dbReference type="EMBL" id="KZ678129">
    <property type="protein sequence ID" value="PSN73225.1"/>
    <property type="molecule type" value="Genomic_DNA"/>
</dbReference>
<dbReference type="AlphaFoldDB" id="A0A2T2P6A5"/>
<dbReference type="Proteomes" id="UP000240883">
    <property type="component" value="Unassembled WGS sequence"/>
</dbReference>
<dbReference type="Pfam" id="PF13302">
    <property type="entry name" value="Acetyltransf_3"/>
    <property type="match status" value="1"/>
</dbReference>
<reference evidence="2 3" key="1">
    <citation type="journal article" date="2018" name="Front. Microbiol.">
        <title>Genome-Wide Analysis of Corynespora cassiicola Leaf Fall Disease Putative Effectors.</title>
        <authorList>
            <person name="Lopez D."/>
            <person name="Ribeiro S."/>
            <person name="Label P."/>
            <person name="Fumanal B."/>
            <person name="Venisse J.S."/>
            <person name="Kohler A."/>
            <person name="de Oliveira R.R."/>
            <person name="Labutti K."/>
            <person name="Lipzen A."/>
            <person name="Lail K."/>
            <person name="Bauer D."/>
            <person name="Ohm R.A."/>
            <person name="Barry K.W."/>
            <person name="Spatafora J."/>
            <person name="Grigoriev I.V."/>
            <person name="Martin F.M."/>
            <person name="Pujade-Renaud V."/>
        </authorList>
    </citation>
    <scope>NUCLEOTIDE SEQUENCE [LARGE SCALE GENOMIC DNA]</scope>
    <source>
        <strain evidence="2 3">Philippines</strain>
    </source>
</reference>
<dbReference type="PANTHER" id="PTHR43792">
    <property type="entry name" value="GNAT FAMILY, PUTATIVE (AFU_ORTHOLOGUE AFUA_3G00765)-RELATED-RELATED"/>
    <property type="match status" value="1"/>
</dbReference>
<dbReference type="InterPro" id="IPR051531">
    <property type="entry name" value="N-acetyltransferase"/>
</dbReference>
<accession>A0A2T2P6A5</accession>
<dbReference type="GO" id="GO:0016747">
    <property type="term" value="F:acyltransferase activity, transferring groups other than amino-acyl groups"/>
    <property type="evidence" value="ECO:0007669"/>
    <property type="project" value="InterPro"/>
</dbReference>